<dbReference type="Proteomes" id="UP000291343">
    <property type="component" value="Unassembled WGS sequence"/>
</dbReference>
<dbReference type="SMR" id="A0A482WXG8"/>
<accession>A0A482WXG8</accession>
<sequence length="274" mass="31375">MACNVLQLSFYRTNCRILLNAKPLLCSSLPIHHQNAPLNNIDVNSTLACGGTGNCPNIQPCRSITTKPVSFLKDFVGSYKFKSALKKVGILNVKKSSLKRKGYSIYEQIADNVDYKSFFVKFNMPDTFHSWFVVMELHLWMIIVRLMAEEEEGRFIRNSAIEALWEDMREKAGLLGDDNTSTAREHLKYLSEEFQAALLGYDEGLLSDDIVLAAALWRRFLSSDCNEPELIEDLVRYVRKQVIILDTLTREDVFEHEHKLLFEPIDKKSSTKSV</sequence>
<evidence type="ECO:0000256" key="1">
    <source>
        <dbReference type="ARBA" id="ARBA00006407"/>
    </source>
</evidence>
<dbReference type="FunCoup" id="A0A482WXG8">
    <property type="interactions" value="703"/>
</dbReference>
<protein>
    <recommendedName>
        <fullName evidence="2">Ubiquinol-cytochrome c chaperone domain-containing protein</fullName>
    </recommendedName>
</protein>
<dbReference type="Pfam" id="PF03981">
    <property type="entry name" value="Ubiq_cyt_C_chap"/>
    <property type="match status" value="1"/>
</dbReference>
<feature type="domain" description="Ubiquinol-cytochrome c chaperone" evidence="2">
    <location>
        <begin position="121"/>
        <end position="256"/>
    </location>
</feature>
<evidence type="ECO:0000259" key="2">
    <source>
        <dbReference type="Pfam" id="PF03981"/>
    </source>
</evidence>
<dbReference type="GO" id="GO:0034551">
    <property type="term" value="P:mitochondrial respiratory chain complex III assembly"/>
    <property type="evidence" value="ECO:0007669"/>
    <property type="project" value="TreeGrafter"/>
</dbReference>
<dbReference type="PANTHER" id="PTHR12184:SF1">
    <property type="entry name" value="UBIQUINOL-CYTOCHROME-C REDUCTASE COMPLEX ASSEMBLY FACTOR 1"/>
    <property type="match status" value="1"/>
</dbReference>
<dbReference type="PANTHER" id="PTHR12184">
    <property type="entry name" value="UBIQUINOL-CYTOCHROME C REDUCTASE COMPLEX ASSEMBLY FACTOR 1 FAMILY MEMBER"/>
    <property type="match status" value="1"/>
</dbReference>
<comment type="caution">
    <text evidence="3">The sequence shown here is derived from an EMBL/GenBank/DDBJ whole genome shotgun (WGS) entry which is preliminary data.</text>
</comment>
<name>A0A482WXG8_LAOST</name>
<dbReference type="OrthoDB" id="4007at2759"/>
<evidence type="ECO:0000313" key="4">
    <source>
        <dbReference type="Proteomes" id="UP000291343"/>
    </source>
</evidence>
<organism evidence="3 4">
    <name type="scientific">Laodelphax striatellus</name>
    <name type="common">Small brown planthopper</name>
    <name type="synonym">Delphax striatella</name>
    <dbReference type="NCBI Taxonomy" id="195883"/>
    <lineage>
        <taxon>Eukaryota</taxon>
        <taxon>Metazoa</taxon>
        <taxon>Ecdysozoa</taxon>
        <taxon>Arthropoda</taxon>
        <taxon>Hexapoda</taxon>
        <taxon>Insecta</taxon>
        <taxon>Pterygota</taxon>
        <taxon>Neoptera</taxon>
        <taxon>Paraneoptera</taxon>
        <taxon>Hemiptera</taxon>
        <taxon>Auchenorrhyncha</taxon>
        <taxon>Fulgoroidea</taxon>
        <taxon>Delphacidae</taxon>
        <taxon>Criomorphinae</taxon>
        <taxon>Laodelphax</taxon>
    </lineage>
</organism>
<proteinExistence type="inferred from homology"/>
<gene>
    <name evidence="3" type="ORF">LSTR_LSTR005544</name>
</gene>
<comment type="similarity">
    <text evidence="1">Belongs to the CBP3 family.</text>
</comment>
<dbReference type="STRING" id="195883.A0A482WXG8"/>
<dbReference type="AlphaFoldDB" id="A0A482WXG8"/>
<dbReference type="InParanoid" id="A0A482WXG8"/>
<evidence type="ECO:0000313" key="3">
    <source>
        <dbReference type="EMBL" id="RZF38183.1"/>
    </source>
</evidence>
<dbReference type="GO" id="GO:0005739">
    <property type="term" value="C:mitochondrion"/>
    <property type="evidence" value="ECO:0007669"/>
    <property type="project" value="TreeGrafter"/>
</dbReference>
<reference evidence="3 4" key="1">
    <citation type="journal article" date="2017" name="Gigascience">
        <title>Genome sequence of the small brown planthopper, Laodelphax striatellus.</title>
        <authorList>
            <person name="Zhu J."/>
            <person name="Jiang F."/>
            <person name="Wang X."/>
            <person name="Yang P."/>
            <person name="Bao Y."/>
            <person name="Zhao W."/>
            <person name="Wang W."/>
            <person name="Lu H."/>
            <person name="Wang Q."/>
            <person name="Cui N."/>
            <person name="Li J."/>
            <person name="Chen X."/>
            <person name="Luo L."/>
            <person name="Yu J."/>
            <person name="Kang L."/>
            <person name="Cui F."/>
        </authorList>
    </citation>
    <scope>NUCLEOTIDE SEQUENCE [LARGE SCALE GENOMIC DNA]</scope>
    <source>
        <strain evidence="3">Lst14</strain>
    </source>
</reference>
<keyword evidence="4" id="KW-1185">Reference proteome</keyword>
<dbReference type="EMBL" id="QKKF02022802">
    <property type="protein sequence ID" value="RZF38183.1"/>
    <property type="molecule type" value="Genomic_DNA"/>
</dbReference>
<dbReference type="InterPro" id="IPR021150">
    <property type="entry name" value="Ubiq_cyt_c_chap"/>
</dbReference>
<dbReference type="InterPro" id="IPR007129">
    <property type="entry name" value="Ubiqinol_cyt_c_chaperone_CPB3"/>
</dbReference>